<feature type="compositionally biased region" description="Polar residues" evidence="1">
    <location>
        <begin position="913"/>
        <end position="926"/>
    </location>
</feature>
<dbReference type="InterPro" id="IPR011050">
    <property type="entry name" value="Pectin_lyase_fold/virulence"/>
</dbReference>
<protein>
    <submittedName>
        <fullName evidence="3">Pectin lyase fold/virulence factor</fullName>
    </submittedName>
</protein>
<reference evidence="3" key="1">
    <citation type="journal article" date="2023" name="Mol. Phylogenet. Evol.">
        <title>Genome-scale phylogeny and comparative genomics of the fungal order Sordariales.</title>
        <authorList>
            <person name="Hensen N."/>
            <person name="Bonometti L."/>
            <person name="Westerberg I."/>
            <person name="Brannstrom I.O."/>
            <person name="Guillou S."/>
            <person name="Cros-Aarteil S."/>
            <person name="Calhoun S."/>
            <person name="Haridas S."/>
            <person name="Kuo A."/>
            <person name="Mondo S."/>
            <person name="Pangilinan J."/>
            <person name="Riley R."/>
            <person name="LaButti K."/>
            <person name="Andreopoulos B."/>
            <person name="Lipzen A."/>
            <person name="Chen C."/>
            <person name="Yan M."/>
            <person name="Daum C."/>
            <person name="Ng V."/>
            <person name="Clum A."/>
            <person name="Steindorff A."/>
            <person name="Ohm R.A."/>
            <person name="Martin F."/>
            <person name="Silar P."/>
            <person name="Natvig D.O."/>
            <person name="Lalanne C."/>
            <person name="Gautier V."/>
            <person name="Ament-Velasquez S.L."/>
            <person name="Kruys A."/>
            <person name="Hutchinson M.I."/>
            <person name="Powell A.J."/>
            <person name="Barry K."/>
            <person name="Miller A.N."/>
            <person name="Grigoriev I.V."/>
            <person name="Debuchy R."/>
            <person name="Gladieux P."/>
            <person name="Hiltunen Thoren M."/>
            <person name="Johannesson H."/>
        </authorList>
    </citation>
    <scope>NUCLEOTIDE SEQUENCE</scope>
    <source>
        <strain evidence="3">CBS 333.67</strain>
    </source>
</reference>
<dbReference type="GO" id="GO:0016829">
    <property type="term" value="F:lyase activity"/>
    <property type="evidence" value="ECO:0007669"/>
    <property type="project" value="UniProtKB-KW"/>
</dbReference>
<feature type="domain" description="Rhamnogalacturonase A/B/Epimerase-like pectate lyase" evidence="2">
    <location>
        <begin position="60"/>
        <end position="303"/>
    </location>
</feature>
<name>A0AAJ0GRX0_9PEZI</name>
<comment type="caution">
    <text evidence="3">The sequence shown here is derived from an EMBL/GenBank/DDBJ whole genome shotgun (WGS) entry which is preliminary data.</text>
</comment>
<dbReference type="GeneID" id="87889189"/>
<feature type="region of interest" description="Disordered" evidence="1">
    <location>
        <begin position="879"/>
        <end position="926"/>
    </location>
</feature>
<dbReference type="InterPro" id="IPR024535">
    <property type="entry name" value="RHGA/B-epi-like_pectate_lyase"/>
</dbReference>
<keyword evidence="3" id="KW-0456">Lyase</keyword>
<dbReference type="Proteomes" id="UP001273166">
    <property type="component" value="Unassembled WGS sequence"/>
</dbReference>
<dbReference type="InterPro" id="IPR039279">
    <property type="entry name" value="QRT3-like"/>
</dbReference>
<evidence type="ECO:0000256" key="1">
    <source>
        <dbReference type="SAM" id="MobiDB-lite"/>
    </source>
</evidence>
<evidence type="ECO:0000259" key="2">
    <source>
        <dbReference type="Pfam" id="PF12708"/>
    </source>
</evidence>
<dbReference type="SUPFAM" id="SSF51126">
    <property type="entry name" value="Pectin lyase-like"/>
    <property type="match status" value="2"/>
</dbReference>
<dbReference type="Gene3D" id="2.160.20.10">
    <property type="entry name" value="Single-stranded right-handed beta-helix, Pectin lyase-like"/>
    <property type="match status" value="2"/>
</dbReference>
<dbReference type="GO" id="GO:0004650">
    <property type="term" value="F:polygalacturonase activity"/>
    <property type="evidence" value="ECO:0007669"/>
    <property type="project" value="InterPro"/>
</dbReference>
<dbReference type="PANTHER" id="PTHR33928">
    <property type="entry name" value="POLYGALACTURONASE QRT3"/>
    <property type="match status" value="1"/>
</dbReference>
<dbReference type="InterPro" id="IPR012334">
    <property type="entry name" value="Pectin_lyas_fold"/>
</dbReference>
<dbReference type="EMBL" id="JAUDZG010000004">
    <property type="protein sequence ID" value="KAK3304991.1"/>
    <property type="molecule type" value="Genomic_DNA"/>
</dbReference>
<accession>A0AAJ0GRX0</accession>
<organism evidence="3 4">
    <name type="scientific">Chaetomium strumarium</name>
    <dbReference type="NCBI Taxonomy" id="1170767"/>
    <lineage>
        <taxon>Eukaryota</taxon>
        <taxon>Fungi</taxon>
        <taxon>Dikarya</taxon>
        <taxon>Ascomycota</taxon>
        <taxon>Pezizomycotina</taxon>
        <taxon>Sordariomycetes</taxon>
        <taxon>Sordariomycetidae</taxon>
        <taxon>Sordariales</taxon>
        <taxon>Chaetomiaceae</taxon>
        <taxon>Chaetomium</taxon>
    </lineage>
</organism>
<sequence>MVNLAANTVIRGGYSNQSGTRTMQFNGAAAESGSPGSGYWLPSLATLGTQPLAGDGYQFFRDVTDFGADNTGKTDASEAINAAVSSWSKSSAKGGDTRCGKTCGNTFTQGAIVYFPAGTYKICKPVVQLYYTQFIGDASKPPTIKGCRTFEGIALFDTDPYIPGGAGAQWYINQNQFFRQIRNFIFDMPRSTAENDQQLVPTGIHWQVAQATSLQNLVLNMPKSSGSSSANATTAVGIFTENGSGGFVSDLTFNGGSIGWRVGSQQFTARNLKFNDYLTAIQMIWDWGFTWQGIEIHGGAAGFNISGAGGATGQGTGSVSLVDCSVNDVPVGILTSNNAAKAPNIVLDNTVFSNVDRIIQADGGDTILSENSHLWATGKRYNGSVGSSRAGNVEAPAKAKSLLDKNSKLFVPSRPQYETLSADSFLAATTDGGCQNNGTGDQTICLNSFLQKAVAANKIAFFPAGIYTVGRTVMIPTGSRVQGSSWSQIQGARYYSGDMQNPKVMVRDGNRGDVGTMEIVEMLFSVRGGTAGAVLMEWNTAAVDQGAAAMWDSHFRVGGGKGTDLDLVRCPKFSANDDCIAASLMFHLTAHASGYFENVWAWVADHDNDVSIYNQPDSSSTQISIFGARGMLIEWQGPSWLYGGGSEHSVLYNYLLSDAKSVYMGHMQTVSPYFQPNPGAPVPFEAASEFANDPDFSQCNLTASTVDERCRYAWGLRVVDSTDVTIHSAGLYSFFNEYYQDCIETNNCQERILESDANQRGFTTEVGVWVPLPGKNHDNVVYVGPDIFTKPTMSCSAPCVLLHYLIREYGTVTTTSLHGAPTAVFVTSTTTVIISIPPITVSGMPYSNVNVTSGGEAEITVYPSISVPPVTVGIPDGRGSTTSRTVPLPPWPLVNQGPSGTNLITDPGRESPSKNNTNTGSLTSRTTYHTGITSTVVAPFGLTVTTVTFPRSIVPTTISCPATTEIAFATPAITVRTTCTDSGSLALTFSCPASKIGMLLAATVAVVNADCTLVTAWSTGQYASSTTEPLPVWVTWPRYGSIVPVTTPVSSPQPTDNGVVVPCSLWFSFLCISWGEIHGDGWVLALPPGTYGPGPLPPDYIRWPPGFGLQGTVPPWPRITIGDDHWLTTDDKQPECETQTAQLCTTTTFFSATTTSHGVTTTTLTSTSEHCETITGCSVRDSQSSATSTNVEVGTQVIAPVGTWYSEAWPAPDMGAAYGSSVFAVLSADIAADSARAGGPAISFMSGPTASPTCVSGTGCGGRLCSGYWCTPHPSDPNSVGYSAPRTTIKSSSSSTTTITRSKTCTITDLVKHHDDDDEDG</sequence>
<dbReference type="PANTHER" id="PTHR33928:SF2">
    <property type="entry name" value="PECTATE LYASE SUPERFAMILY PROTEIN DOMAIN-CONTAINING PROTEIN-RELATED"/>
    <property type="match status" value="1"/>
</dbReference>
<proteinExistence type="predicted"/>
<dbReference type="Pfam" id="PF12708">
    <property type="entry name" value="Pect-lyase_RHGA_epim"/>
    <property type="match status" value="1"/>
</dbReference>
<gene>
    <name evidence="3" type="ORF">B0T15DRAFT_554725</name>
</gene>
<evidence type="ECO:0000313" key="3">
    <source>
        <dbReference type="EMBL" id="KAK3304991.1"/>
    </source>
</evidence>
<dbReference type="CDD" id="cd23668">
    <property type="entry name" value="GH55_beta13glucanase-like"/>
    <property type="match status" value="1"/>
</dbReference>
<keyword evidence="4" id="KW-1185">Reference proteome</keyword>
<evidence type="ECO:0000313" key="4">
    <source>
        <dbReference type="Proteomes" id="UP001273166"/>
    </source>
</evidence>
<dbReference type="RefSeq" id="XP_062720771.1">
    <property type="nucleotide sequence ID" value="XM_062870360.1"/>
</dbReference>
<reference evidence="3" key="2">
    <citation type="submission" date="2023-06" db="EMBL/GenBank/DDBJ databases">
        <authorList>
            <consortium name="Lawrence Berkeley National Laboratory"/>
            <person name="Mondo S.J."/>
            <person name="Hensen N."/>
            <person name="Bonometti L."/>
            <person name="Westerberg I."/>
            <person name="Brannstrom I.O."/>
            <person name="Guillou S."/>
            <person name="Cros-Aarteil S."/>
            <person name="Calhoun S."/>
            <person name="Haridas S."/>
            <person name="Kuo A."/>
            <person name="Pangilinan J."/>
            <person name="Riley R."/>
            <person name="Labutti K."/>
            <person name="Andreopoulos B."/>
            <person name="Lipzen A."/>
            <person name="Chen C."/>
            <person name="Yanf M."/>
            <person name="Daum C."/>
            <person name="Ng V."/>
            <person name="Clum A."/>
            <person name="Steindorff A."/>
            <person name="Ohm R."/>
            <person name="Martin F."/>
            <person name="Silar P."/>
            <person name="Natvig D."/>
            <person name="Lalanne C."/>
            <person name="Gautier V."/>
            <person name="Ament-Velasquez S.L."/>
            <person name="Kruys A."/>
            <person name="Hutchinson M.I."/>
            <person name="Powell A.J."/>
            <person name="Barry K."/>
            <person name="Miller A.N."/>
            <person name="Grigoriev I.V."/>
            <person name="Debuchy R."/>
            <person name="Gladieux P."/>
            <person name="Thoren M.H."/>
            <person name="Johannesson H."/>
        </authorList>
    </citation>
    <scope>NUCLEOTIDE SEQUENCE</scope>
    <source>
        <strain evidence="3">CBS 333.67</strain>
    </source>
</reference>